<feature type="transmembrane region" description="Helical" evidence="6">
    <location>
        <begin position="179"/>
        <end position="198"/>
    </location>
</feature>
<dbReference type="STRING" id="28028.CFLV_10355"/>
<evidence type="ECO:0000256" key="4">
    <source>
        <dbReference type="ARBA" id="ARBA00022989"/>
    </source>
</evidence>
<gene>
    <name evidence="9" type="ORF">CFL01nite_05630</name>
    <name evidence="8" type="ORF">CFLV_10355</name>
</gene>
<dbReference type="RefSeq" id="WP_075730454.1">
    <property type="nucleotide sequence ID" value="NZ_BJNB01000005.1"/>
</dbReference>
<dbReference type="InterPro" id="IPR051204">
    <property type="entry name" value="ABC_transp_perm/SBD"/>
</dbReference>
<dbReference type="Gene3D" id="1.10.3720.10">
    <property type="entry name" value="MetI-like"/>
    <property type="match status" value="1"/>
</dbReference>
<keyword evidence="2 6" id="KW-0813">Transport</keyword>
<dbReference type="PANTHER" id="PTHR30177">
    <property type="entry name" value="GLYCINE BETAINE/L-PROLINE TRANSPORT SYSTEM PERMEASE PROTEIN PROW"/>
    <property type="match status" value="1"/>
</dbReference>
<dbReference type="EMBL" id="BJNB01000005">
    <property type="protein sequence ID" value="GEB97068.1"/>
    <property type="molecule type" value="Genomic_DNA"/>
</dbReference>
<feature type="domain" description="ABC transmembrane type-1" evidence="7">
    <location>
        <begin position="15"/>
        <end position="201"/>
    </location>
</feature>
<keyword evidence="4 6" id="KW-1133">Transmembrane helix</keyword>
<evidence type="ECO:0000256" key="5">
    <source>
        <dbReference type="ARBA" id="ARBA00023136"/>
    </source>
</evidence>
<dbReference type="PANTHER" id="PTHR30177:SF4">
    <property type="entry name" value="OSMOPROTECTANT IMPORT PERMEASE PROTEIN OSMW"/>
    <property type="match status" value="1"/>
</dbReference>
<dbReference type="SUPFAM" id="SSF161098">
    <property type="entry name" value="MetI-like"/>
    <property type="match status" value="1"/>
</dbReference>
<reference evidence="9 11" key="2">
    <citation type="submission" date="2019-06" db="EMBL/GenBank/DDBJ databases">
        <title>Whole genome shotgun sequence of Corynebacterium flavescens NBRC 14136.</title>
        <authorList>
            <person name="Hosoyama A."/>
            <person name="Uohara A."/>
            <person name="Ohji S."/>
            <person name="Ichikawa N."/>
        </authorList>
    </citation>
    <scope>NUCLEOTIDE SEQUENCE [LARGE SCALE GENOMIC DNA]</scope>
    <source>
        <strain evidence="9 11">NBRC 14136</strain>
    </source>
</reference>
<dbReference type="CDD" id="cd06261">
    <property type="entry name" value="TM_PBP2"/>
    <property type="match status" value="1"/>
</dbReference>
<dbReference type="Proteomes" id="UP000315353">
    <property type="component" value="Unassembled WGS sequence"/>
</dbReference>
<proteinExistence type="inferred from homology"/>
<accession>A0A1L7CNV3</accession>
<evidence type="ECO:0000259" key="7">
    <source>
        <dbReference type="PROSITE" id="PS50928"/>
    </source>
</evidence>
<feature type="transmembrane region" description="Helical" evidence="6">
    <location>
        <begin position="145"/>
        <end position="167"/>
    </location>
</feature>
<feature type="transmembrane region" description="Helical" evidence="6">
    <location>
        <begin position="48"/>
        <end position="69"/>
    </location>
</feature>
<comment type="subcellular location">
    <subcellularLocation>
        <location evidence="6">Cell membrane</location>
        <topology evidence="6">Multi-pass membrane protein</topology>
    </subcellularLocation>
    <subcellularLocation>
        <location evidence="1">Membrane</location>
        <topology evidence="1">Multi-pass membrane protein</topology>
    </subcellularLocation>
</comment>
<organism evidence="8 10">
    <name type="scientific">Corynebacterium flavescens</name>
    <dbReference type="NCBI Taxonomy" id="28028"/>
    <lineage>
        <taxon>Bacteria</taxon>
        <taxon>Bacillati</taxon>
        <taxon>Actinomycetota</taxon>
        <taxon>Actinomycetes</taxon>
        <taxon>Mycobacteriales</taxon>
        <taxon>Corynebacteriaceae</taxon>
        <taxon>Corynebacterium</taxon>
    </lineage>
</organism>
<dbReference type="GO" id="GO:0055085">
    <property type="term" value="P:transmembrane transport"/>
    <property type="evidence" value="ECO:0007669"/>
    <property type="project" value="InterPro"/>
</dbReference>
<evidence type="ECO:0000256" key="2">
    <source>
        <dbReference type="ARBA" id="ARBA00022448"/>
    </source>
</evidence>
<dbReference type="InterPro" id="IPR000515">
    <property type="entry name" value="MetI-like"/>
</dbReference>
<name>A0A1L7CNV3_CORFL</name>
<dbReference type="GO" id="GO:0031460">
    <property type="term" value="P:glycine betaine transport"/>
    <property type="evidence" value="ECO:0007669"/>
    <property type="project" value="TreeGrafter"/>
</dbReference>
<evidence type="ECO:0000256" key="3">
    <source>
        <dbReference type="ARBA" id="ARBA00022692"/>
    </source>
</evidence>
<reference evidence="8 10" key="1">
    <citation type="submission" date="2014-08" db="EMBL/GenBank/DDBJ databases">
        <title>Complete genome sequence of Corynebacterium flavescens OJ8(T)(=DSM 20296(T)), isolated from cheese.</title>
        <authorList>
            <person name="Ruckert C."/>
            <person name="Albersmeier A."/>
            <person name="Winkler A."/>
            <person name="Kalinowski J."/>
        </authorList>
    </citation>
    <scope>NUCLEOTIDE SEQUENCE [LARGE SCALE GENOMIC DNA]</scope>
    <source>
        <strain evidence="8 10">OJ8</strain>
    </source>
</reference>
<dbReference type="GeneID" id="82881084"/>
<dbReference type="OrthoDB" id="3233284at2"/>
<evidence type="ECO:0000256" key="6">
    <source>
        <dbReference type="RuleBase" id="RU363032"/>
    </source>
</evidence>
<dbReference type="EMBL" id="CP009246">
    <property type="protein sequence ID" value="APT87523.1"/>
    <property type="molecule type" value="Genomic_DNA"/>
</dbReference>
<evidence type="ECO:0000313" key="9">
    <source>
        <dbReference type="EMBL" id="GEB97068.1"/>
    </source>
</evidence>
<comment type="similarity">
    <text evidence="6">Belongs to the binding-protein-dependent transport system permease family.</text>
</comment>
<dbReference type="Pfam" id="PF00528">
    <property type="entry name" value="BPD_transp_1"/>
    <property type="match status" value="1"/>
</dbReference>
<keyword evidence="3 6" id="KW-0812">Transmembrane</keyword>
<dbReference type="KEGG" id="cfc:CFLV_10355"/>
<sequence length="217" mass="23292">MNWLSENYPLVFSLSVEHLRQCLVPILLGLLISVPIGWVAFRYARTRSALLALTGILYVIPSLALFALLPPLLGISFLSETNLSIALTIYAVATMTQFAADAFGSVSPQTRSAATAVGYSGWGRFWKVELPLAGPVILAGLRVTAMSTVSLATVGVLIGVSNLGYLFTNGYQRQITAEILSGVLAVALIAVVLDRFLLLAGRALMPWQVDQRKAARA</sequence>
<keyword evidence="10" id="KW-1185">Reference proteome</keyword>
<keyword evidence="5 6" id="KW-0472">Membrane</keyword>
<evidence type="ECO:0000313" key="8">
    <source>
        <dbReference type="EMBL" id="APT87523.1"/>
    </source>
</evidence>
<feature type="transmembrane region" description="Helical" evidence="6">
    <location>
        <begin position="23"/>
        <end position="41"/>
    </location>
</feature>
<protein>
    <submittedName>
        <fullName evidence="8">ABC transporter permease</fullName>
    </submittedName>
</protein>
<dbReference type="GO" id="GO:0005886">
    <property type="term" value="C:plasma membrane"/>
    <property type="evidence" value="ECO:0007669"/>
    <property type="project" value="UniProtKB-SubCell"/>
</dbReference>
<evidence type="ECO:0000256" key="1">
    <source>
        <dbReference type="ARBA" id="ARBA00004141"/>
    </source>
</evidence>
<dbReference type="PROSITE" id="PS50928">
    <property type="entry name" value="ABC_TM1"/>
    <property type="match status" value="1"/>
</dbReference>
<dbReference type="AlphaFoldDB" id="A0A1L7CNV3"/>
<evidence type="ECO:0000313" key="11">
    <source>
        <dbReference type="Proteomes" id="UP000315353"/>
    </source>
</evidence>
<dbReference type="Proteomes" id="UP000185479">
    <property type="component" value="Chromosome"/>
</dbReference>
<evidence type="ECO:0000313" key="10">
    <source>
        <dbReference type="Proteomes" id="UP000185479"/>
    </source>
</evidence>
<dbReference type="InterPro" id="IPR035906">
    <property type="entry name" value="MetI-like_sf"/>
</dbReference>